<dbReference type="GO" id="GO:0004713">
    <property type="term" value="F:protein tyrosine kinase activity"/>
    <property type="evidence" value="ECO:0007669"/>
    <property type="project" value="TreeGrafter"/>
</dbReference>
<dbReference type="AlphaFoldDB" id="A0A1H2WPF3"/>
<dbReference type="EMBL" id="FNMZ01000002">
    <property type="protein sequence ID" value="SDW82134.1"/>
    <property type="molecule type" value="Genomic_DNA"/>
</dbReference>
<feature type="coiled-coil region" evidence="1">
    <location>
        <begin position="211"/>
        <end position="245"/>
    </location>
</feature>
<dbReference type="Pfam" id="PF13807">
    <property type="entry name" value="GNVR"/>
    <property type="match status" value="1"/>
</dbReference>
<keyword evidence="5" id="KW-1185">Reference proteome</keyword>
<evidence type="ECO:0000256" key="1">
    <source>
        <dbReference type="SAM" id="Coils"/>
    </source>
</evidence>
<evidence type="ECO:0000313" key="4">
    <source>
        <dbReference type="EMBL" id="SDW82134.1"/>
    </source>
</evidence>
<feature type="domain" description="Tyrosine-protein kinase G-rich" evidence="3">
    <location>
        <begin position="366"/>
        <end position="446"/>
    </location>
</feature>
<feature type="transmembrane region" description="Helical" evidence="2">
    <location>
        <begin position="426"/>
        <end position="450"/>
    </location>
</feature>
<dbReference type="PANTHER" id="PTHR32309:SF13">
    <property type="entry name" value="FERRIC ENTEROBACTIN TRANSPORT PROTEIN FEPE"/>
    <property type="match status" value="1"/>
</dbReference>
<dbReference type="GO" id="GO:0005886">
    <property type="term" value="C:plasma membrane"/>
    <property type="evidence" value="ECO:0007669"/>
    <property type="project" value="TreeGrafter"/>
</dbReference>
<accession>A0A1H2WPF3</accession>
<evidence type="ECO:0000313" key="5">
    <source>
        <dbReference type="Proteomes" id="UP000199118"/>
    </source>
</evidence>
<sequence length="539" mass="60638">MPSELDPRFLLSVLLRRFPVFLLTAVVIFSGFAAAAVLIPASYTSSAKILVESQQIPTALVQSTVTSQATERLRVIQQRLLTRDNLLEIAAEYNVFRDRRDMSPSEIVDEMRRQSSFKADGLSSGRRGETAMAMVFTVSFTASNGSVAARVAGEYMTRILEDNLKLRTARAADTYEFFEQETQRLGGELTAIEAEIVDFKRANRDTLPETLDFRTNQLQRAQQQLQLLDREVANLQERRKNLLQILDNPASLADAERPLTDSERIKKEMARELELRSALLSEQHPEIRALRTRIAALDEAIEQERADLEQQLSDSSSQLVEDELSRVRQQIEEVDTRLSQIADETTQLERQEASLQRSIGETPNTQMALTALQRNYGNLQQQYTDARSKLAVSATGEQLELKQQAERFEVIDEATVPDAPTKPNRVMILLLGIGAGGGGGLALIIVLEFLNKAIRRPSDIINTLDMQPLAVIPYIYTDDELRRRIRAKWSMIVLGVGGAILALVLLHTYYLPLDMIARKVMVATQLDALLELVRSRLKF</sequence>
<feature type="transmembrane region" description="Helical" evidence="2">
    <location>
        <begin position="20"/>
        <end position="43"/>
    </location>
</feature>
<proteinExistence type="predicted"/>
<name>A0A1H2WPF3_9RHOB</name>
<dbReference type="OrthoDB" id="8114194at2"/>
<dbReference type="PANTHER" id="PTHR32309">
    <property type="entry name" value="TYROSINE-PROTEIN KINASE"/>
    <property type="match status" value="1"/>
</dbReference>
<keyword evidence="2" id="KW-0812">Transmembrane</keyword>
<dbReference type="Proteomes" id="UP000199118">
    <property type="component" value="Unassembled WGS sequence"/>
</dbReference>
<keyword evidence="2" id="KW-1133">Transmembrane helix</keyword>
<dbReference type="InterPro" id="IPR050445">
    <property type="entry name" value="Bact_polysacc_biosynth/exp"/>
</dbReference>
<evidence type="ECO:0000259" key="3">
    <source>
        <dbReference type="Pfam" id="PF13807"/>
    </source>
</evidence>
<gene>
    <name evidence="4" type="ORF">SAMN05444336_102440</name>
</gene>
<keyword evidence="2" id="KW-0472">Membrane</keyword>
<keyword evidence="1" id="KW-0175">Coiled coil</keyword>
<organism evidence="4 5">
    <name type="scientific">Albimonas donghaensis</name>
    <dbReference type="NCBI Taxonomy" id="356660"/>
    <lineage>
        <taxon>Bacteria</taxon>
        <taxon>Pseudomonadati</taxon>
        <taxon>Pseudomonadota</taxon>
        <taxon>Alphaproteobacteria</taxon>
        <taxon>Rhodobacterales</taxon>
        <taxon>Paracoccaceae</taxon>
        <taxon>Albimonas</taxon>
    </lineage>
</organism>
<feature type="coiled-coil region" evidence="1">
    <location>
        <begin position="287"/>
        <end position="389"/>
    </location>
</feature>
<dbReference type="RefSeq" id="WP_092680684.1">
    <property type="nucleotide sequence ID" value="NZ_FNMZ01000002.1"/>
</dbReference>
<reference evidence="4 5" key="1">
    <citation type="submission" date="2016-10" db="EMBL/GenBank/DDBJ databases">
        <authorList>
            <person name="de Groot N.N."/>
        </authorList>
    </citation>
    <scope>NUCLEOTIDE SEQUENCE [LARGE SCALE GENOMIC DNA]</scope>
    <source>
        <strain evidence="4 5">DSM 17890</strain>
    </source>
</reference>
<dbReference type="STRING" id="356660.SAMN05444336_102440"/>
<feature type="transmembrane region" description="Helical" evidence="2">
    <location>
        <begin position="491"/>
        <end position="510"/>
    </location>
</feature>
<evidence type="ECO:0000256" key="2">
    <source>
        <dbReference type="SAM" id="Phobius"/>
    </source>
</evidence>
<dbReference type="InterPro" id="IPR032807">
    <property type="entry name" value="GNVR"/>
</dbReference>
<protein>
    <submittedName>
        <fullName evidence="4">Polysaccharide chain length determinant protein, PEP-CTERM locus subfamily</fullName>
    </submittedName>
</protein>